<dbReference type="Proteomes" id="UP000027195">
    <property type="component" value="Unassembled WGS sequence"/>
</dbReference>
<name>A0A067MS99_BOTB1</name>
<dbReference type="HOGENOM" id="CLU_1562641_0_0_1"/>
<dbReference type="EMBL" id="KL198021">
    <property type="protein sequence ID" value="KDQ18618.1"/>
    <property type="molecule type" value="Genomic_DNA"/>
</dbReference>
<organism evidence="1 2">
    <name type="scientific">Botryobasidium botryosum (strain FD-172 SS1)</name>
    <dbReference type="NCBI Taxonomy" id="930990"/>
    <lineage>
        <taxon>Eukaryota</taxon>
        <taxon>Fungi</taxon>
        <taxon>Dikarya</taxon>
        <taxon>Basidiomycota</taxon>
        <taxon>Agaricomycotina</taxon>
        <taxon>Agaricomycetes</taxon>
        <taxon>Cantharellales</taxon>
        <taxon>Botryobasidiaceae</taxon>
        <taxon>Botryobasidium</taxon>
    </lineage>
</organism>
<dbReference type="InParanoid" id="A0A067MS99"/>
<accession>A0A067MS99</accession>
<keyword evidence="2" id="KW-1185">Reference proteome</keyword>
<reference evidence="2" key="1">
    <citation type="journal article" date="2014" name="Proc. Natl. Acad. Sci. U.S.A.">
        <title>Extensive sampling of basidiomycete genomes demonstrates inadequacy of the white-rot/brown-rot paradigm for wood decay fungi.</title>
        <authorList>
            <person name="Riley R."/>
            <person name="Salamov A.A."/>
            <person name="Brown D.W."/>
            <person name="Nagy L.G."/>
            <person name="Floudas D."/>
            <person name="Held B.W."/>
            <person name="Levasseur A."/>
            <person name="Lombard V."/>
            <person name="Morin E."/>
            <person name="Otillar R."/>
            <person name="Lindquist E.A."/>
            <person name="Sun H."/>
            <person name="LaButti K.M."/>
            <person name="Schmutz J."/>
            <person name="Jabbour D."/>
            <person name="Luo H."/>
            <person name="Baker S.E."/>
            <person name="Pisabarro A.G."/>
            <person name="Walton J.D."/>
            <person name="Blanchette R.A."/>
            <person name="Henrissat B."/>
            <person name="Martin F."/>
            <person name="Cullen D."/>
            <person name="Hibbett D.S."/>
            <person name="Grigoriev I.V."/>
        </authorList>
    </citation>
    <scope>NUCLEOTIDE SEQUENCE [LARGE SCALE GENOMIC DNA]</scope>
    <source>
        <strain evidence="2">FD-172 SS1</strain>
    </source>
</reference>
<gene>
    <name evidence="1" type="ORF">BOTBODRAFT_52582</name>
</gene>
<dbReference type="AlphaFoldDB" id="A0A067MS99"/>
<protein>
    <submittedName>
        <fullName evidence="1">Uncharacterized protein</fullName>
    </submittedName>
</protein>
<evidence type="ECO:0000313" key="1">
    <source>
        <dbReference type="EMBL" id="KDQ18618.1"/>
    </source>
</evidence>
<evidence type="ECO:0000313" key="2">
    <source>
        <dbReference type="Proteomes" id="UP000027195"/>
    </source>
</evidence>
<proteinExistence type="predicted"/>
<sequence length="171" mass="19233">MAKGTPNSYFLVRAACSHPSPAPIDSSRPAASACLSETIKRVFRGFVTMMVRFAAFLCTSYHLATTQLYDIHSDLALPSLFVLATPPFVHNTALQSRQSPLLCAVRYRHYVALDRRCLPDLGMCHDIAYFVALPLFAGLGTYPSFITTPTIHLRYIRTGVHYYPSPRFFRR</sequence>